<feature type="region of interest" description="Disordered" evidence="2">
    <location>
        <begin position="15"/>
        <end position="34"/>
    </location>
</feature>
<keyword evidence="1" id="KW-0175">Coiled coil</keyword>
<dbReference type="Bgee" id="ENSXETG00000027651">
    <property type="expression patterns" value="Expressed in 2-cell stage embryo and 13 other cell types or tissues"/>
</dbReference>
<dbReference type="Xenbase" id="XB-GENE-957340">
    <property type="gene designation" value="ccdc28b"/>
</dbReference>
<dbReference type="PANTHER" id="PTHR13400:SF2">
    <property type="entry name" value="COILED-COIL DOMAIN-CONTAINING PROTEIN 28B"/>
    <property type="match status" value="1"/>
</dbReference>
<dbReference type="FunCoup" id="A0A6I8S9S5">
    <property type="interactions" value="90"/>
</dbReference>
<feature type="region of interest" description="Disordered" evidence="2">
    <location>
        <begin position="43"/>
        <end position="64"/>
    </location>
</feature>
<organism evidence="3">
    <name type="scientific">Xenopus tropicalis</name>
    <name type="common">Western clawed frog</name>
    <name type="synonym">Silurana tropicalis</name>
    <dbReference type="NCBI Taxonomy" id="8364"/>
    <lineage>
        <taxon>Eukaryota</taxon>
        <taxon>Metazoa</taxon>
        <taxon>Chordata</taxon>
        <taxon>Craniata</taxon>
        <taxon>Vertebrata</taxon>
        <taxon>Euteleostomi</taxon>
        <taxon>Amphibia</taxon>
        <taxon>Batrachia</taxon>
        <taxon>Anura</taxon>
        <taxon>Pipoidea</taxon>
        <taxon>Pipidae</taxon>
        <taxon>Xenopodinae</taxon>
        <taxon>Xenopus</taxon>
        <taxon>Silurana</taxon>
    </lineage>
</organism>
<gene>
    <name evidence="3" type="primary">ccdc28b</name>
</gene>
<dbReference type="Ensembl" id="ENSXETT00000100030">
    <property type="protein sequence ID" value="ENSXETP00000089940"/>
    <property type="gene ID" value="ENSXETG00000027651"/>
</dbReference>
<feature type="coiled-coil region" evidence="1">
    <location>
        <begin position="230"/>
        <end position="260"/>
    </location>
</feature>
<evidence type="ECO:0000256" key="2">
    <source>
        <dbReference type="SAM" id="MobiDB-lite"/>
    </source>
</evidence>
<proteinExistence type="predicted"/>
<feature type="region of interest" description="Disordered" evidence="2">
    <location>
        <begin position="123"/>
        <end position="161"/>
    </location>
</feature>
<sequence length="278" mass="30577">MKKGGAEGWVYELGGRGHRHHSNGKAGGSGCAWVSPVTGSRRKWRCDASPRGNPGQSERRSERCDWGGGINSLAAPLSPFNLRYKSTVRMEDKRKKRSPKVCVTQTLPPAPLHKVPAPPCKSATFSLGLPHPPSPKQRGKVKRGVKERTRPTASCEAGSPGPSLQHSFLTDVSHVCEMEGGLLSLLNDFHSGKLQAFGQVCSFEQLERVREMQEQLARLHFSLDVCAEDLREETHAEQNLEQLLSNLEELSNSIQKLHLAENQEATSTPSDEVTESLQ</sequence>
<dbReference type="InParanoid" id="A0A6I8S9S5"/>
<protein>
    <submittedName>
        <fullName evidence="3">Coiled-coil domain containing 28B</fullName>
    </submittedName>
</protein>
<dbReference type="AlphaFoldDB" id="A0A6I8S9S5"/>
<reference evidence="3" key="2">
    <citation type="submission" date="2020-05" db="UniProtKB">
        <authorList>
            <consortium name="Ensembl"/>
        </authorList>
    </citation>
    <scope>IDENTIFICATION</scope>
</reference>
<dbReference type="PANTHER" id="PTHR13400">
    <property type="entry name" value="CHEMOKINE C-C MOTIF RECEPTOR 1"/>
    <property type="match status" value="1"/>
</dbReference>
<dbReference type="Pfam" id="PF13270">
    <property type="entry name" value="CCDC28"/>
    <property type="match status" value="1"/>
</dbReference>
<name>A0A6I8S9S5_XENTR</name>
<dbReference type="InterPro" id="IPR025271">
    <property type="entry name" value="CCDC28"/>
</dbReference>
<accession>A0A6I8S9S5</accession>
<reference evidence="3" key="1">
    <citation type="journal article" date="2010" name="Science">
        <title>The genome of the Western clawed frog Xenopus tropicalis.</title>
        <authorList>
            <person name="Hellsten U."/>
            <person name="Harland R.M."/>
            <person name="Gilchrist M.J."/>
            <person name="Hendrix D."/>
            <person name="Jurka J."/>
            <person name="Kapitonov V."/>
            <person name="Ovcharenko I."/>
            <person name="Putnam N.H."/>
            <person name="Shu S."/>
            <person name="Taher L."/>
            <person name="Blitz I.L."/>
            <person name="Blumberg B."/>
            <person name="Dichmann D.S."/>
            <person name="Dubchak I."/>
            <person name="Amaya E."/>
            <person name="Detter J.C."/>
            <person name="Fletcher R."/>
            <person name="Gerhard D.S."/>
            <person name="Goodstein D."/>
            <person name="Graves T."/>
            <person name="Grigoriev I.V."/>
            <person name="Grimwood J."/>
            <person name="Kawashima T."/>
            <person name="Lindquist E."/>
            <person name="Lucas S.M."/>
            <person name="Mead P.E."/>
            <person name="Mitros T."/>
            <person name="Ogino H."/>
            <person name="Ohta Y."/>
            <person name="Poliakov A.V."/>
            <person name="Pollet N."/>
            <person name="Robert J."/>
            <person name="Salamov A."/>
            <person name="Sater A.K."/>
            <person name="Schmutz J."/>
            <person name="Terry A."/>
            <person name="Vize P.D."/>
            <person name="Warren W.C."/>
            <person name="Wells D."/>
            <person name="Wills A."/>
            <person name="Wilson R.K."/>
            <person name="Zimmerman L.B."/>
            <person name="Zorn A.M."/>
            <person name="Grainger R."/>
            <person name="Grammer T."/>
            <person name="Khokha M.K."/>
            <person name="Richardson P.M."/>
            <person name="Rokhsar D.S."/>
        </authorList>
    </citation>
    <scope>NUCLEOTIDE SEQUENCE [LARGE SCALE GENOMIC DNA]</scope>
    <source>
        <strain evidence="3">Nigerian</strain>
    </source>
</reference>
<evidence type="ECO:0000256" key="1">
    <source>
        <dbReference type="SAM" id="Coils"/>
    </source>
</evidence>
<evidence type="ECO:0000313" key="3">
    <source>
        <dbReference type="Ensembl" id="ENSXETP00000089940"/>
    </source>
</evidence>
<dbReference type="GeneTree" id="ENSGT00500000044870"/>